<protein>
    <submittedName>
        <fullName evidence="1">Uncharacterized protein</fullName>
    </submittedName>
</protein>
<feature type="non-terminal residue" evidence="1">
    <location>
        <position position="69"/>
    </location>
</feature>
<comment type="caution">
    <text evidence="1">The sequence shown here is derived from an EMBL/GenBank/DDBJ whole genome shotgun (WGS) entry which is preliminary data.</text>
</comment>
<reference evidence="1" key="1">
    <citation type="journal article" date="2019" name="Sci. Rep.">
        <title>Draft genome of Tanacetum cinerariifolium, the natural source of mosquito coil.</title>
        <authorList>
            <person name="Yamashiro T."/>
            <person name="Shiraishi A."/>
            <person name="Satake H."/>
            <person name="Nakayama K."/>
        </authorList>
    </citation>
    <scope>NUCLEOTIDE SEQUENCE</scope>
</reference>
<proteinExistence type="predicted"/>
<dbReference type="EMBL" id="BKCJ010503545">
    <property type="protein sequence ID" value="GFA86723.1"/>
    <property type="molecule type" value="Genomic_DNA"/>
</dbReference>
<sequence length="69" mass="7632">MRFSYRRGGESQNVYNGIRRDANSTFGNRSHLVKLFLGLRTSHQSRDCVTNGMTGGSRTAWVMGCAGFG</sequence>
<evidence type="ECO:0000313" key="1">
    <source>
        <dbReference type="EMBL" id="GFA86723.1"/>
    </source>
</evidence>
<dbReference type="AlphaFoldDB" id="A0A699KBW5"/>
<name>A0A699KBW5_TANCI</name>
<gene>
    <name evidence="1" type="ORF">Tci_658695</name>
</gene>
<organism evidence="1">
    <name type="scientific">Tanacetum cinerariifolium</name>
    <name type="common">Dalmatian daisy</name>
    <name type="synonym">Chrysanthemum cinerariifolium</name>
    <dbReference type="NCBI Taxonomy" id="118510"/>
    <lineage>
        <taxon>Eukaryota</taxon>
        <taxon>Viridiplantae</taxon>
        <taxon>Streptophyta</taxon>
        <taxon>Embryophyta</taxon>
        <taxon>Tracheophyta</taxon>
        <taxon>Spermatophyta</taxon>
        <taxon>Magnoliopsida</taxon>
        <taxon>eudicotyledons</taxon>
        <taxon>Gunneridae</taxon>
        <taxon>Pentapetalae</taxon>
        <taxon>asterids</taxon>
        <taxon>campanulids</taxon>
        <taxon>Asterales</taxon>
        <taxon>Asteraceae</taxon>
        <taxon>Asteroideae</taxon>
        <taxon>Anthemideae</taxon>
        <taxon>Anthemidinae</taxon>
        <taxon>Tanacetum</taxon>
    </lineage>
</organism>
<accession>A0A699KBW5</accession>